<dbReference type="Gene3D" id="3.40.50.720">
    <property type="entry name" value="NAD(P)-binding Rossmann-like Domain"/>
    <property type="match status" value="1"/>
</dbReference>
<dbReference type="NCBIfam" id="TIGR02622">
    <property type="entry name" value="CDP_4_6_dhtase"/>
    <property type="match status" value="1"/>
</dbReference>
<dbReference type="Gene3D" id="3.90.25.10">
    <property type="entry name" value="UDP-galactose 4-epimerase, domain 1"/>
    <property type="match status" value="1"/>
</dbReference>
<dbReference type="AlphaFoldDB" id="A0AB39F943"/>
<dbReference type="InterPro" id="IPR016040">
    <property type="entry name" value="NAD(P)-bd_dom"/>
</dbReference>
<dbReference type="EMBL" id="CP158257">
    <property type="protein sequence ID" value="XDJ55182.1"/>
    <property type="molecule type" value="Genomic_DNA"/>
</dbReference>
<feature type="domain" description="NAD(P)-binding" evidence="1">
    <location>
        <begin position="27"/>
        <end position="297"/>
    </location>
</feature>
<keyword evidence="6" id="KW-1185">Reference proteome</keyword>
<accession>A0AB39F943</accession>
<evidence type="ECO:0000313" key="3">
    <source>
        <dbReference type="EMBL" id="XDJ55182.1"/>
    </source>
</evidence>
<dbReference type="SUPFAM" id="SSF51735">
    <property type="entry name" value="NAD(P)-binding Rossmann-fold domains"/>
    <property type="match status" value="1"/>
</dbReference>
<protein>
    <submittedName>
        <fullName evidence="4">CDP-glucose 4,6-dehydratase</fullName>
        <ecNumber evidence="4">4.2.1.45</ecNumber>
    </submittedName>
</protein>
<name>A0AB39F943_9BURK</name>
<evidence type="ECO:0000313" key="2">
    <source>
        <dbReference type="EMBL" id="GAA0772602.1"/>
    </source>
</evidence>
<reference evidence="2" key="1">
    <citation type="journal article" date="2014" name="Int. J. Syst. Evol. Microbiol.">
        <title>Complete genome of a new Firmicutes species belonging to the dominant human colonic microbiota ('Ruminococcus bicirculans') reveals two chromosomes and a selective capacity to utilize plant glucans.</title>
        <authorList>
            <consortium name="NISC Comparative Sequencing Program"/>
            <person name="Wegmann U."/>
            <person name="Louis P."/>
            <person name="Goesmann A."/>
            <person name="Henrissat B."/>
            <person name="Duncan S.H."/>
            <person name="Flint H.J."/>
        </authorList>
    </citation>
    <scope>NUCLEOTIDE SEQUENCE</scope>
    <source>
        <strain evidence="2">JCM 15515</strain>
    </source>
</reference>
<evidence type="ECO:0000313" key="4">
    <source>
        <dbReference type="EMBL" id="XDJ75283.1"/>
    </source>
</evidence>
<dbReference type="EMBL" id="CP158266">
    <property type="protein sequence ID" value="XDJ83109.1"/>
    <property type="molecule type" value="Genomic_DNA"/>
</dbReference>
<dbReference type="KEGG" id="cgin:ABRZ00_11655"/>
<dbReference type="InterPro" id="IPR013445">
    <property type="entry name" value="CDP_4_6_deHydtase"/>
</dbReference>
<evidence type="ECO:0000313" key="6">
    <source>
        <dbReference type="Proteomes" id="UP001500573"/>
    </source>
</evidence>
<dbReference type="InterPro" id="IPR036291">
    <property type="entry name" value="NAD(P)-bd_dom_sf"/>
</dbReference>
<dbReference type="PANTHER" id="PTHR43000">
    <property type="entry name" value="DTDP-D-GLUCOSE 4,6-DEHYDRATASE-RELATED"/>
    <property type="match status" value="1"/>
</dbReference>
<reference evidence="4" key="4">
    <citation type="submission" date="2024-05" db="EMBL/GenBank/DDBJ databases">
        <authorList>
            <person name="Luo Y.-C."/>
            <person name="Nicholds J."/>
            <person name="Mortimer T."/>
            <person name="Maboni G."/>
        </authorList>
    </citation>
    <scope>NUCLEOTIDE SEQUENCE</scope>
    <source>
        <strain evidence="5">143751</strain>
        <strain evidence="4">143811</strain>
        <strain evidence="3">150221</strain>
    </source>
</reference>
<evidence type="ECO:0000259" key="1">
    <source>
        <dbReference type="Pfam" id="PF16363"/>
    </source>
</evidence>
<keyword evidence="4" id="KW-0456">Lyase</keyword>
<dbReference type="Pfam" id="PF16363">
    <property type="entry name" value="GDP_Man_Dehyd"/>
    <property type="match status" value="1"/>
</dbReference>
<reference evidence="6" key="2">
    <citation type="journal article" date="2019" name="Int. J. Syst. Evol. Microbiol.">
        <title>The Global Catalogue of Microorganisms (GCM) 10K type strain sequencing project: providing services to taxonomists for standard genome sequencing and annotation.</title>
        <authorList>
            <consortium name="The Broad Institute Genomics Platform"/>
            <consortium name="The Broad Institute Genome Sequencing Center for Infectious Disease"/>
            <person name="Wu L."/>
            <person name="Ma J."/>
        </authorList>
    </citation>
    <scope>NUCLEOTIDE SEQUENCE [LARGE SCALE GENOMIC DNA]</scope>
    <source>
        <strain evidence="6">JCM 15515</strain>
    </source>
</reference>
<dbReference type="Proteomes" id="UP001500573">
    <property type="component" value="Unassembled WGS sequence"/>
</dbReference>
<dbReference type="EC" id="4.2.1.45" evidence="4"/>
<dbReference type="EMBL" id="BAAAEX010000003">
    <property type="protein sequence ID" value="GAA0772602.1"/>
    <property type="molecule type" value="Genomic_DNA"/>
</dbReference>
<evidence type="ECO:0000313" key="5">
    <source>
        <dbReference type="EMBL" id="XDJ83109.1"/>
    </source>
</evidence>
<reference evidence="2" key="3">
    <citation type="submission" date="2023-12" db="EMBL/GenBank/DDBJ databases">
        <authorList>
            <person name="Sun Q."/>
            <person name="Inoue M."/>
        </authorList>
    </citation>
    <scope>NUCLEOTIDE SEQUENCE</scope>
    <source>
        <strain evidence="2">JCM 15515</strain>
    </source>
</reference>
<organism evidence="4">
    <name type="scientific">Castellaniella ginsengisoli</name>
    <dbReference type="NCBI Taxonomy" id="546114"/>
    <lineage>
        <taxon>Bacteria</taxon>
        <taxon>Pseudomonadati</taxon>
        <taxon>Pseudomonadota</taxon>
        <taxon>Betaproteobacteria</taxon>
        <taxon>Burkholderiales</taxon>
        <taxon>Alcaligenaceae</taxon>
        <taxon>Castellaniella</taxon>
    </lineage>
</organism>
<gene>
    <name evidence="4" type="primary">rfbG</name>
    <name evidence="5" type="ORF">ABRY96_02485</name>
    <name evidence="4" type="ORF">ABRY97_03795</name>
    <name evidence="3" type="ORF">ABRZ00_11655</name>
    <name evidence="2" type="ORF">GCM10009108_01630</name>
</gene>
<dbReference type="GeneID" id="93068199"/>
<dbReference type="EMBL" id="CP158264">
    <property type="protein sequence ID" value="XDJ75283.1"/>
    <property type="molecule type" value="Genomic_DNA"/>
</dbReference>
<dbReference type="GO" id="GO:0047733">
    <property type="term" value="F:CDP-glucose 4,6-dehydratase activity"/>
    <property type="evidence" value="ECO:0007669"/>
    <property type="project" value="UniProtKB-EC"/>
</dbReference>
<dbReference type="RefSeq" id="WP_343835043.1">
    <property type="nucleotide sequence ID" value="NZ_BAAAEX010000003.1"/>
</dbReference>
<sequence length="367" mass="39854">MEDLGIAHAMTVSTPDPAFWRGRRVVLTGHTGFKGSWLALWLHRLGAQVTGMALPPSGEPNLYTLARVGEMCDSHFVDIRDAQAVADRMRRAEPEIVFHLAAQALVRAGYADPLSTYSTNVMGTAHVLDALRGLGSVRAAVMVTTDKVYRNLERAYPYREDDALGGHDPYSASKAASELVIASYRDAFLAEQGVAVATARAGNVIGGGDWAADRLIPDAVRAWQAAQALPIRRPQAIRPWQHVLEPISAYLRLAECLCATPAVAGAYNFGPHTHEAATVRQVVEWARQAYGSGDIQWGDGTEGPHEAAWLALEIAQARTVLGVQPRWGLQDAIMRTMAWYRQQQDGTDARALCEADIVAFESTGISS</sequence>
<proteinExistence type="predicted"/>
<dbReference type="CDD" id="cd05252">
    <property type="entry name" value="CDP_GD_SDR_e"/>
    <property type="match status" value="1"/>
</dbReference>